<keyword evidence="3" id="KW-1185">Reference proteome</keyword>
<dbReference type="PROSITE" id="PS50853">
    <property type="entry name" value="FN3"/>
    <property type="match status" value="1"/>
</dbReference>
<dbReference type="Proteomes" id="UP000278351">
    <property type="component" value="Unassembled WGS sequence"/>
</dbReference>
<protein>
    <submittedName>
        <fullName evidence="2">Gliding motility-associated C-terminal domain-containing protein</fullName>
    </submittedName>
</protein>
<comment type="caution">
    <text evidence="2">The sequence shown here is derived from an EMBL/GenBank/DDBJ whole genome shotgun (WGS) entry which is preliminary data.</text>
</comment>
<dbReference type="InterPro" id="IPR003599">
    <property type="entry name" value="Ig_sub"/>
</dbReference>
<dbReference type="InterPro" id="IPR044023">
    <property type="entry name" value="Ig_7"/>
</dbReference>
<organism evidence="2 3">
    <name type="scientific">Chitinophaga lutea</name>
    <dbReference type="NCBI Taxonomy" id="2488634"/>
    <lineage>
        <taxon>Bacteria</taxon>
        <taxon>Pseudomonadati</taxon>
        <taxon>Bacteroidota</taxon>
        <taxon>Chitinophagia</taxon>
        <taxon>Chitinophagales</taxon>
        <taxon>Chitinophagaceae</taxon>
        <taxon>Chitinophaga</taxon>
    </lineage>
</organism>
<accession>A0A3N4QNY8</accession>
<dbReference type="EMBL" id="RPDH01000001">
    <property type="protein sequence ID" value="RPE13394.1"/>
    <property type="molecule type" value="Genomic_DNA"/>
</dbReference>
<gene>
    <name evidence="2" type="ORF">EGT74_07675</name>
</gene>
<dbReference type="Pfam" id="PF13585">
    <property type="entry name" value="CHU_C"/>
    <property type="match status" value="1"/>
</dbReference>
<dbReference type="Pfam" id="PF19081">
    <property type="entry name" value="Ig_7"/>
    <property type="match status" value="19"/>
</dbReference>
<dbReference type="InterPro" id="IPR013783">
    <property type="entry name" value="Ig-like_fold"/>
</dbReference>
<reference evidence="2 3" key="1">
    <citation type="submission" date="2018-11" db="EMBL/GenBank/DDBJ databases">
        <title>Chitinophaga lutea sp.nov., isolate from arsenic contaminated soil.</title>
        <authorList>
            <person name="Zong Y."/>
        </authorList>
    </citation>
    <scope>NUCLEOTIDE SEQUENCE [LARGE SCALE GENOMIC DNA]</scope>
    <source>
        <strain evidence="2 3">ZY74</strain>
    </source>
</reference>
<dbReference type="InterPro" id="IPR026341">
    <property type="entry name" value="T9SS_type_B"/>
</dbReference>
<dbReference type="InterPro" id="IPR036116">
    <property type="entry name" value="FN3_sf"/>
</dbReference>
<evidence type="ECO:0000259" key="1">
    <source>
        <dbReference type="PROSITE" id="PS50853"/>
    </source>
</evidence>
<sequence>MSPQYWWYPDHHENKTAPQYPYGYSPLTAPLSDYSVQAFAPGAIAARGVSAQPVNALLCIGCTLTNPTFSYDTDPNTATVVSKGIGIAADYGQRINFAGTYEAGDSVLIDFEIPSATLSLDLLQAVNVTFRNNGTAVSTVSLGSIVNLRLLGAGVGASGKRRAAIVVPGQMNSVDITQGGLITALGALHIYDVRMVVPVVVTPSPAVTPYGSTATMNASIRATSPVFNWYTSPTGGTPVFTGSAYTTPPLTRSTTYYVDATADGVTSFERQAVNVNLAGGPGPLWTYGDRQEGPIVEGLLCVACGITDAANASDGNPATSSLISMGVGAAGSVSQLIHFPGTYQAGDSIAFDIELPNQLISATALGGITVQTYSGNTPNGDAITLANDVVRLEALGLGVGSSGKFRVTIPATTGFDGVSIGTGGVLAGLGGLRVYEAAAFMPVTVTPPAPVITNGSTATMTASVRAPGAAYQWFDAPTGGTPLGTSASFTTPPLSRSDVYYVQASTPDGKTSFVRTAVPVTVSGGPGPLWTYGDQQQSPLISGICVGCSVNNPNNAIDEDTTTASTLSMTVGALGSVGQLIKFPGTYQAGDSIAFTLGVPATLINAALLSGISVQTYNGATPNPDQRTLDNALVDLQLLGLDPTGTVGKFRVVVPVNSTFDGVRVDLNGTVSALSSLNIYEAAAFIPVTVTPSNPTVPFGSDTTLTASIRLPNATFNWYTTPTGGTPIATGATFNTPVLVQGTTFYVEAATPDGLTSYIRTAVPVAVSVGPNSPNLDCGAGTTQTNAITGVCALCAVNNPALAVDQNPQTASNLHLPVALLGGTVWQRIAFANESAPGDSLRVVVGSTTGLLNLSLLGNVTLRPRNNGVENTADVRALNNGLLNLQLLDGGARASITYAPAAVFDEVEINITGLATALTQVDVYYAQQITAMAAVVADTVNVCTGQTATLTATAPASATFNWYDAPTGGNLLFTGPSYTTGAITADAVYYVEAVSAGTQCKSEVRKPVFVKVGLAAVSVTASSVTISKGQTATFNVNTPDPALTYKWYSVPTGGTPLFTGPSFTTPPLDATTTYYVEASTSTGCASAQRVQVIANVLIDNPDVPCDYANTQESATNGLLCIGCYVENQASAVDASTTTFSTVHVIAGLLGGYVQQTLIFPSASDAGDSVKLALSFPASLADVGLLGSIQIATYNGATFNNDRVALNNALLNLQLLPGNQQAVVTFAPAAVFDRVEVRMNSGVATALSAVNIHYAQRFVPVPDLQPDTVTTCVGGTATFNVAPRANTTFRWYSTPSGGTPLATGATFQSGTITADTAFYVEAAKTSINCANPVRTKAVVQIGAAPAAPTVDNSTVTTCGGTSAVLKATGPAGATFRWYDQQTGGTVLFTGDTFTTPVLNSSVVYYAEAVSSGGCASATRTAVQVNITARPGTPVITPTDATICSGSTATLTASSTTPGVVFNWYSSAALDNLVFTGPIFTTPALTTNTTYYVAAAAGQCTSATPATVLVTVNTTPVQPTVTTVPVSGIVEYGQTATLTASSTTPGAIYKWYLDATGGTPVFTGAVYTTQELAATTKFYVEAASPSGCASGRTEVTITVNRNVVPNCDFATSQTNQVGGVCLLCGVTNPTRAVDADTTNASTLSMPVGLLGTFVYQRLEFGSLAAAGDTVKVRFSTPTGLLDLTVLSAIQITSYNNGVSNNDSKVLNAAGLKLELLGSPNEAVALFAPGGAYDAVEIRLLGGVASVLLNVDVRYANRILASPTVTADNAVICAGGSATLTATGSASGTIRWYTTPAGGTAVHTGNVFTVSGLTANTTYYAEIMRTSTNCVNPVRTPVTLQVRQVPDAPQILKGDTAICAGSNAILIARPVDPAHSIRWFTTATGGAPVSLDSVFVTGTLSANTTYYAEAFNGTCGNVTRVPVTITVGAAPADPVPASNNVTVCTGTPATLNATSSTAGAIIRWYTVQSGGTPVFTGTQFVTPPVTATTLYYVEAVGSGGGCANAGGRVQVTVNADATPAVPVVADNAKTSCANQSVTFTIQSPVPGITYNWYNTATGGTLLFTGSSYATGPLTANAMFYVEAVGSGNCTSTTRGTASVTVVGSLNPPTVESTSVTVCRGAQATLRVTNPVAGVSYHWYDAPGGNRLFTGTTFVTGVQIAAGSFYVEAVSSTGCTSTGLTRVDVQVTDAPQVPVVAGATTICEGTAASLSIQNPVPGVVYSWYDAASGGNKLAEGTTFSPTGLTTTTIFHVEAVSGSCASASRSSVTITVNPAPPAVTVDATSKSVCIGNTATLNVVNPVAGVTYRWYDVPTGGTALSTSTVFITPALTTNKDYYVSATNSNNCSSLTRTKVSVTVGNGPAVPVAPAEVTVCKGLRPTVRVTNPRSDLQYRWYDAPINGTLLFIGEAYSTANPLTVKDTVYVEATLPGGTCASNGRAQVILIAADAPATPVLANSGAVTICSGTTATFSVQNPLTNVTYRWYDAAGNLLQDNATGTYTTGVLTANMEVFVEAVIGGGCASAGRARAVATVGVVPAAPGISASANTVCPDSTATLTAASTQAGVEFKWYTTATGGTAIFTGPVFKTPGLKAATTYYAEATMTGGCVSATRTAVTIGVYAQLPAPSVTVASRTATSITFQWNAIAGVLGYRVSTDGGATFTQPSSGLTGTTHTVTGLQPNQTISLMVMSVGATECANSAWFQGGGGTDNPAGNTIFVPNAFTPNNDGVNDILLVYGTTINTMEIRIYNQWGQLVFESRDKSRGWDGTMSGQRQPVGVYNYVLRATLQDGTTVQKRGTITIVR</sequence>
<dbReference type="SUPFAM" id="SSF49265">
    <property type="entry name" value="Fibronectin type III"/>
    <property type="match status" value="1"/>
</dbReference>
<dbReference type="SMART" id="SM00060">
    <property type="entry name" value="FN3"/>
    <property type="match status" value="1"/>
</dbReference>
<evidence type="ECO:0000313" key="2">
    <source>
        <dbReference type="EMBL" id="RPE13394.1"/>
    </source>
</evidence>
<proteinExistence type="predicted"/>
<dbReference type="OrthoDB" id="1236981at2"/>
<dbReference type="NCBIfam" id="TIGR04131">
    <property type="entry name" value="Bac_Flav_CTERM"/>
    <property type="match status" value="1"/>
</dbReference>
<feature type="domain" description="Fibronectin type-III" evidence="1">
    <location>
        <begin position="2619"/>
        <end position="2706"/>
    </location>
</feature>
<dbReference type="Gene3D" id="2.60.40.10">
    <property type="entry name" value="Immunoglobulins"/>
    <property type="match status" value="1"/>
</dbReference>
<dbReference type="InterPro" id="IPR003961">
    <property type="entry name" value="FN3_dom"/>
</dbReference>
<name>A0A3N4QNY8_9BACT</name>
<evidence type="ECO:0000313" key="3">
    <source>
        <dbReference type="Proteomes" id="UP000278351"/>
    </source>
</evidence>
<dbReference type="RefSeq" id="WP_158618051.1">
    <property type="nucleotide sequence ID" value="NZ_RPDH01000001.1"/>
</dbReference>
<dbReference type="SMART" id="SM00409">
    <property type="entry name" value="IG"/>
    <property type="match status" value="8"/>
</dbReference>